<protein>
    <submittedName>
        <fullName evidence="1">Mediator of DNA damage checkpoint protein 1</fullName>
    </submittedName>
</protein>
<name>A0ACC0FPE1_9ERIC</name>
<organism evidence="1 2">
    <name type="scientific">Camellia lanceoleosa</name>
    <dbReference type="NCBI Taxonomy" id="1840588"/>
    <lineage>
        <taxon>Eukaryota</taxon>
        <taxon>Viridiplantae</taxon>
        <taxon>Streptophyta</taxon>
        <taxon>Embryophyta</taxon>
        <taxon>Tracheophyta</taxon>
        <taxon>Spermatophyta</taxon>
        <taxon>Magnoliopsida</taxon>
        <taxon>eudicotyledons</taxon>
        <taxon>Gunneridae</taxon>
        <taxon>Pentapetalae</taxon>
        <taxon>asterids</taxon>
        <taxon>Ericales</taxon>
        <taxon>Theaceae</taxon>
        <taxon>Camellia</taxon>
    </lineage>
</organism>
<accession>A0ACC0FPE1</accession>
<gene>
    <name evidence="1" type="ORF">LOK49_LG12G02696</name>
</gene>
<sequence>MAPKEKSSVSTPISIGNCEVLVDAKNFTSKSDPNTLQICISKNAQIKISVVEDNNGKNRDDLQGSGTKEDFQFVLINPKDVDGQTKSLIQEVLNIYMKELPAMNYAANTGKQSMFLERCVSNGKYCTLLLKSKSKEGSGEVVAAITYQIIPADTQYAEVPLAAVRSVYQWKGIGSLLYTELRKRLQSVGIHTIFCWGDKESERFWLKQGFVSIGEVDTKGRARRLPIKAGIRRALCFPGGSTLMVSHLNKDSSANPEEPPKLCSSLKLPDKSLPFAIVQNGLEGIEESHDPLDVVNLMTALTEYSHPQSLVNHGFQMDGEQGLVHFESMDCSNKANDLGVTLIREDADAKHCSCSSLMHCSCSSLGEKKRVWEASYTSLKSKKVKGCHQVDCQLDSRDLVPESDGTNDSSFHGCSSGISKNKSLVDVTPRDPLSSTYLEKTNEECQPVNIISEDHESMELLEKGESFRIMLMNIADNAKKSSLTKIIENLGGAVTSVGSLSTHVVTGKARKTLNFCTALCSGAWIISPNWLKESFREGRFVDEMPFLLKDDDYESRYRIELKAAVLRARERPQALLKGYNICFAAHLQPPVRTLSAIVKSAGGNVIRGLDKVNHTSKTIFLACEDDMEEALSAAKKGIWTFSSEWFMNCIMRQELELEAPQFAESL</sequence>
<reference evidence="1 2" key="1">
    <citation type="journal article" date="2022" name="Plant J.">
        <title>Chromosome-level genome of Camellia lanceoleosa provides a valuable resource for understanding genome evolution and self-incompatibility.</title>
        <authorList>
            <person name="Gong W."/>
            <person name="Xiao S."/>
            <person name="Wang L."/>
            <person name="Liao Z."/>
            <person name="Chang Y."/>
            <person name="Mo W."/>
            <person name="Hu G."/>
            <person name="Li W."/>
            <person name="Zhao G."/>
            <person name="Zhu H."/>
            <person name="Hu X."/>
            <person name="Ji K."/>
            <person name="Xiang X."/>
            <person name="Song Q."/>
            <person name="Yuan D."/>
            <person name="Jin S."/>
            <person name="Zhang L."/>
        </authorList>
    </citation>
    <scope>NUCLEOTIDE SEQUENCE [LARGE SCALE GENOMIC DNA]</scope>
    <source>
        <strain evidence="1">SQ_2022a</strain>
    </source>
</reference>
<dbReference type="Proteomes" id="UP001060215">
    <property type="component" value="Chromosome 13"/>
</dbReference>
<keyword evidence="2" id="KW-1185">Reference proteome</keyword>
<proteinExistence type="predicted"/>
<comment type="caution">
    <text evidence="1">The sequence shown here is derived from an EMBL/GenBank/DDBJ whole genome shotgun (WGS) entry which is preliminary data.</text>
</comment>
<dbReference type="EMBL" id="CM045770">
    <property type="protein sequence ID" value="KAI7990605.1"/>
    <property type="molecule type" value="Genomic_DNA"/>
</dbReference>
<evidence type="ECO:0000313" key="1">
    <source>
        <dbReference type="EMBL" id="KAI7990605.1"/>
    </source>
</evidence>
<evidence type="ECO:0000313" key="2">
    <source>
        <dbReference type="Proteomes" id="UP001060215"/>
    </source>
</evidence>